<reference evidence="2 3" key="1">
    <citation type="journal article" date="2011" name="Science">
        <title>The Selaginella genome identifies genetic changes associated with the evolution of vascular plants.</title>
        <authorList>
            <person name="Banks J.A."/>
            <person name="Nishiyama T."/>
            <person name="Hasebe M."/>
            <person name="Bowman J.L."/>
            <person name="Gribskov M."/>
            <person name="dePamphilis C."/>
            <person name="Albert V.A."/>
            <person name="Aono N."/>
            <person name="Aoyama T."/>
            <person name="Ambrose B.A."/>
            <person name="Ashton N.W."/>
            <person name="Axtell M.J."/>
            <person name="Barker E."/>
            <person name="Barker M.S."/>
            <person name="Bennetzen J.L."/>
            <person name="Bonawitz N.D."/>
            <person name="Chapple C."/>
            <person name="Cheng C."/>
            <person name="Correa L.G."/>
            <person name="Dacre M."/>
            <person name="DeBarry J."/>
            <person name="Dreyer I."/>
            <person name="Elias M."/>
            <person name="Engstrom E.M."/>
            <person name="Estelle M."/>
            <person name="Feng L."/>
            <person name="Finet C."/>
            <person name="Floyd S.K."/>
            <person name="Frommer W.B."/>
            <person name="Fujita T."/>
            <person name="Gramzow L."/>
            <person name="Gutensohn M."/>
            <person name="Harholt J."/>
            <person name="Hattori M."/>
            <person name="Heyl A."/>
            <person name="Hirai T."/>
            <person name="Hiwatashi Y."/>
            <person name="Ishikawa M."/>
            <person name="Iwata M."/>
            <person name="Karol K.G."/>
            <person name="Koehler B."/>
            <person name="Kolukisaoglu U."/>
            <person name="Kubo M."/>
            <person name="Kurata T."/>
            <person name="Lalonde S."/>
            <person name="Li K."/>
            <person name="Li Y."/>
            <person name="Litt A."/>
            <person name="Lyons E."/>
            <person name="Manning G."/>
            <person name="Maruyama T."/>
            <person name="Michael T.P."/>
            <person name="Mikami K."/>
            <person name="Miyazaki S."/>
            <person name="Morinaga S."/>
            <person name="Murata T."/>
            <person name="Mueller-Roeber B."/>
            <person name="Nelson D.R."/>
            <person name="Obara M."/>
            <person name="Oguri Y."/>
            <person name="Olmstead R.G."/>
            <person name="Onodera N."/>
            <person name="Petersen B.L."/>
            <person name="Pils B."/>
            <person name="Prigge M."/>
            <person name="Rensing S.A."/>
            <person name="Riano-Pachon D.M."/>
            <person name="Roberts A.W."/>
            <person name="Sato Y."/>
            <person name="Scheller H.V."/>
            <person name="Schulz B."/>
            <person name="Schulz C."/>
            <person name="Shakirov E.V."/>
            <person name="Shibagaki N."/>
            <person name="Shinohara N."/>
            <person name="Shippen D.E."/>
            <person name="Soerensen I."/>
            <person name="Sotooka R."/>
            <person name="Sugimoto N."/>
            <person name="Sugita M."/>
            <person name="Sumikawa N."/>
            <person name="Tanurdzic M."/>
            <person name="Theissen G."/>
            <person name="Ulvskov P."/>
            <person name="Wakazuki S."/>
            <person name="Weng J.K."/>
            <person name="Willats W.W."/>
            <person name="Wipf D."/>
            <person name="Wolf P.G."/>
            <person name="Yang L."/>
            <person name="Zimmer A.D."/>
            <person name="Zhu Q."/>
            <person name="Mitros T."/>
            <person name="Hellsten U."/>
            <person name="Loque D."/>
            <person name="Otillar R."/>
            <person name="Salamov A."/>
            <person name="Schmutz J."/>
            <person name="Shapiro H."/>
            <person name="Lindquist E."/>
            <person name="Lucas S."/>
            <person name="Rokhsar D."/>
            <person name="Grigoriev I.V."/>
        </authorList>
    </citation>
    <scope>NUCLEOTIDE SEQUENCE [LARGE SCALE GENOMIC DNA]</scope>
</reference>
<keyword evidence="3" id="KW-1185">Reference proteome</keyword>
<sequence>MASLRAFAAFFLCMFVVAMVEHANVVEAQAACGSRPCCGRQVTKLNALRISSNAISFIMMPNTLQEHQHFLAHMSITISLTHLIATQLRDELMRWQFQVESNLKDWAVIHIISILVLPSKVGSITCDAQLSELYI</sequence>
<dbReference type="HOGENOM" id="CLU_167871_0_0_1"/>
<keyword evidence="1" id="KW-0732">Signal</keyword>
<proteinExistence type="predicted"/>
<feature type="signal peptide" evidence="1">
    <location>
        <begin position="1"/>
        <end position="28"/>
    </location>
</feature>
<feature type="chain" id="PRO_5003121434" evidence="1">
    <location>
        <begin position="29"/>
        <end position="135"/>
    </location>
</feature>
<accession>D8R1S4</accession>
<protein>
    <submittedName>
        <fullName evidence="2">Uncharacterized protein</fullName>
    </submittedName>
</protein>
<name>D8R1S4_SELML</name>
<organism evidence="3">
    <name type="scientific">Selaginella moellendorffii</name>
    <name type="common">Spikemoss</name>
    <dbReference type="NCBI Taxonomy" id="88036"/>
    <lineage>
        <taxon>Eukaryota</taxon>
        <taxon>Viridiplantae</taxon>
        <taxon>Streptophyta</taxon>
        <taxon>Embryophyta</taxon>
        <taxon>Tracheophyta</taxon>
        <taxon>Lycopodiopsida</taxon>
        <taxon>Selaginellales</taxon>
        <taxon>Selaginellaceae</taxon>
        <taxon>Selaginella</taxon>
    </lineage>
</organism>
<dbReference type="Proteomes" id="UP000001514">
    <property type="component" value="Unassembled WGS sequence"/>
</dbReference>
<dbReference type="AlphaFoldDB" id="D8R1S4"/>
<dbReference type="Gramene" id="EFJ33942">
    <property type="protein sequence ID" value="EFJ33942"/>
    <property type="gene ID" value="SELMODRAFT_406254"/>
</dbReference>
<evidence type="ECO:0000256" key="1">
    <source>
        <dbReference type="SAM" id="SignalP"/>
    </source>
</evidence>
<evidence type="ECO:0000313" key="2">
    <source>
        <dbReference type="EMBL" id="EFJ33942.1"/>
    </source>
</evidence>
<dbReference type="KEGG" id="smo:SELMODRAFT_406254"/>
<evidence type="ECO:0000313" key="3">
    <source>
        <dbReference type="Proteomes" id="UP000001514"/>
    </source>
</evidence>
<gene>
    <name evidence="2" type="ORF">SELMODRAFT_406254</name>
</gene>
<dbReference type="EMBL" id="GL377570">
    <property type="protein sequence ID" value="EFJ33942.1"/>
    <property type="molecule type" value="Genomic_DNA"/>
</dbReference>
<dbReference type="InParanoid" id="D8R1S4"/>